<dbReference type="Pfam" id="PF09357">
    <property type="entry name" value="RteC"/>
    <property type="match status" value="1"/>
</dbReference>
<dbReference type="Proteomes" id="UP000004892">
    <property type="component" value="Unassembled WGS sequence"/>
</dbReference>
<proteinExistence type="predicted"/>
<reference evidence="1 2" key="1">
    <citation type="submission" date="2012-01" db="EMBL/GenBank/DDBJ databases">
        <title>The Genome Sequence of Odoribacter laneus YIT 12061.</title>
        <authorList>
            <consortium name="The Broad Institute Genome Sequencing Platform"/>
            <person name="Earl A."/>
            <person name="Ward D."/>
            <person name="Feldgarden M."/>
            <person name="Gevers D."/>
            <person name="Morotomi M."/>
            <person name="Young S.K."/>
            <person name="Zeng Q."/>
            <person name="Gargeya S."/>
            <person name="Fitzgerald M."/>
            <person name="Haas B."/>
            <person name="Abouelleil A."/>
            <person name="Alvarado L."/>
            <person name="Arachchi H.M."/>
            <person name="Berlin A."/>
            <person name="Chapman S.B."/>
            <person name="Gearin G."/>
            <person name="Goldberg J."/>
            <person name="Griggs A."/>
            <person name="Gujja S."/>
            <person name="Hansen M."/>
            <person name="Heiman D."/>
            <person name="Howarth C."/>
            <person name="Larimer J."/>
            <person name="Lui A."/>
            <person name="MacDonald P.J.P."/>
            <person name="McCowen C."/>
            <person name="Montmayeur A."/>
            <person name="Murphy C."/>
            <person name="Neiman D."/>
            <person name="Pearson M."/>
            <person name="Priest M."/>
            <person name="Roberts A."/>
            <person name="Saif S."/>
            <person name="Shea T."/>
            <person name="Sisk P."/>
            <person name="Stolte C."/>
            <person name="Sykes S."/>
            <person name="Wortman J."/>
            <person name="Nusbaum C."/>
            <person name="Birren B."/>
        </authorList>
    </citation>
    <scope>NUCLEOTIDE SEQUENCE [LARGE SCALE GENOMIC DNA]</scope>
    <source>
        <strain evidence="1 2">YIT 12061</strain>
    </source>
</reference>
<dbReference type="PATRIC" id="fig|742817.3.peg.1756"/>
<sequence length="201" mass="23223">MDYRILTGGNFFRCVSQNTDDADIRSAYDDFSQAIFDSYVHADNPHGLLFSLIYAEAELQSLHDTFSDNADSKSVYLKKALSLVRRMLENLKSQVPPLSTPQTDSPPTSSFRWTGSLVELIEVIYALDELGCINDVQNKIKELAAFFGSQLGLEIKDRHCYDAYLDMKRRKNESRTYFLDKMRERLNLRMQRDDAKENARR</sequence>
<dbReference type="InterPro" id="IPR018534">
    <property type="entry name" value="Tet_reg_excision_RteC"/>
</dbReference>
<gene>
    <name evidence="1" type="ORF">HMPREF9449_01646</name>
</gene>
<dbReference type="EMBL" id="ADMC01000022">
    <property type="protein sequence ID" value="EHP47793.1"/>
    <property type="molecule type" value="Genomic_DNA"/>
</dbReference>
<keyword evidence="2" id="KW-1185">Reference proteome</keyword>
<evidence type="ECO:0008006" key="3">
    <source>
        <dbReference type="Google" id="ProtNLM"/>
    </source>
</evidence>
<evidence type="ECO:0000313" key="2">
    <source>
        <dbReference type="Proteomes" id="UP000004892"/>
    </source>
</evidence>
<accession>H1DHB0</accession>
<dbReference type="eggNOG" id="ENOG502Z89V">
    <property type="taxonomic scope" value="Bacteria"/>
</dbReference>
<organism evidence="1 2">
    <name type="scientific">Odoribacter laneus YIT 12061</name>
    <dbReference type="NCBI Taxonomy" id="742817"/>
    <lineage>
        <taxon>Bacteria</taxon>
        <taxon>Pseudomonadati</taxon>
        <taxon>Bacteroidota</taxon>
        <taxon>Bacteroidia</taxon>
        <taxon>Bacteroidales</taxon>
        <taxon>Odoribacteraceae</taxon>
        <taxon>Odoribacter</taxon>
    </lineage>
</organism>
<dbReference type="STRING" id="742817.HMPREF9449_01646"/>
<dbReference type="GeneID" id="98069210"/>
<name>H1DHB0_9BACT</name>
<dbReference type="HOGENOM" id="CLU_116605_0_0_10"/>
<comment type="caution">
    <text evidence="1">The sequence shown here is derived from an EMBL/GenBank/DDBJ whole genome shotgun (WGS) entry which is preliminary data.</text>
</comment>
<dbReference type="RefSeq" id="WP_009136794.1">
    <property type="nucleotide sequence ID" value="NZ_JH594596.1"/>
</dbReference>
<protein>
    <recommendedName>
        <fullName evidence="3">RteC protein</fullName>
    </recommendedName>
</protein>
<evidence type="ECO:0000313" key="1">
    <source>
        <dbReference type="EMBL" id="EHP47793.1"/>
    </source>
</evidence>
<dbReference type="AlphaFoldDB" id="H1DHB0"/>